<evidence type="ECO:0000313" key="2">
    <source>
        <dbReference type="EMBL" id="GAA1901349.1"/>
    </source>
</evidence>
<comment type="caution">
    <text evidence="2">The sequence shown here is derived from an EMBL/GenBank/DDBJ whole genome shotgun (WGS) entry which is preliminary data.</text>
</comment>
<evidence type="ECO:0000313" key="3">
    <source>
        <dbReference type="Proteomes" id="UP001500784"/>
    </source>
</evidence>
<dbReference type="EMBL" id="BAAALV010000001">
    <property type="protein sequence ID" value="GAA1901349.1"/>
    <property type="molecule type" value="Genomic_DNA"/>
</dbReference>
<gene>
    <name evidence="2" type="ORF">GCM10009688_01050</name>
</gene>
<accession>A0ABP5A2U1</accession>
<keyword evidence="1" id="KW-0812">Transmembrane</keyword>
<proteinExistence type="predicted"/>
<name>A0ABP5A2U1_9MICC</name>
<reference evidence="3" key="1">
    <citation type="journal article" date="2019" name="Int. J. Syst. Evol. Microbiol.">
        <title>The Global Catalogue of Microorganisms (GCM) 10K type strain sequencing project: providing services to taxonomists for standard genome sequencing and annotation.</title>
        <authorList>
            <consortium name="The Broad Institute Genomics Platform"/>
            <consortium name="The Broad Institute Genome Sequencing Center for Infectious Disease"/>
            <person name="Wu L."/>
            <person name="Ma J."/>
        </authorList>
    </citation>
    <scope>NUCLEOTIDE SEQUENCE [LARGE SCALE GENOMIC DNA]</scope>
    <source>
        <strain evidence="3">JCM 13316</strain>
    </source>
</reference>
<organism evidence="2 3">
    <name type="scientific">Arthrobacter gandavensis</name>
    <dbReference type="NCBI Taxonomy" id="169960"/>
    <lineage>
        <taxon>Bacteria</taxon>
        <taxon>Bacillati</taxon>
        <taxon>Actinomycetota</taxon>
        <taxon>Actinomycetes</taxon>
        <taxon>Micrococcales</taxon>
        <taxon>Micrococcaceae</taxon>
        <taxon>Arthrobacter</taxon>
    </lineage>
</organism>
<keyword evidence="1" id="KW-1133">Transmembrane helix</keyword>
<keyword evidence="1" id="KW-0472">Membrane</keyword>
<evidence type="ECO:0000256" key="1">
    <source>
        <dbReference type="SAM" id="Phobius"/>
    </source>
</evidence>
<protein>
    <recommendedName>
        <fullName evidence="4">Sulphur transport domain-containing protein</fullName>
    </recommendedName>
</protein>
<dbReference type="Proteomes" id="UP001500784">
    <property type="component" value="Unassembled WGS sequence"/>
</dbReference>
<evidence type="ECO:0008006" key="4">
    <source>
        <dbReference type="Google" id="ProtNLM"/>
    </source>
</evidence>
<sequence>MRDQGQPRRYTRAEKWLIGLELGTGTAALASGVLLAARPDGSFLHTGPWILRRTPFRDWRVPGLLLAGGCGGGYLAAGALQLVRHPAAPVVSGAAGAALVGLEVWEAAVVEFQLLGALYAAIGGAVAALAVRIALKD</sequence>
<keyword evidence="3" id="KW-1185">Reference proteome</keyword>
<dbReference type="RefSeq" id="WP_152228172.1">
    <property type="nucleotide sequence ID" value="NZ_BAAALV010000001.1"/>
</dbReference>
<feature type="transmembrane region" description="Helical" evidence="1">
    <location>
        <begin position="117"/>
        <end position="135"/>
    </location>
</feature>
<feature type="transmembrane region" description="Helical" evidence="1">
    <location>
        <begin position="59"/>
        <end position="80"/>
    </location>
</feature>